<proteinExistence type="predicted"/>
<evidence type="ECO:0000313" key="2">
    <source>
        <dbReference type="Proteomes" id="UP001170959"/>
    </source>
</evidence>
<comment type="caution">
    <text evidence="1">The sequence shown here is derived from an EMBL/GenBank/DDBJ whole genome shotgun (WGS) entry which is preliminary data.</text>
</comment>
<reference evidence="1" key="2">
    <citation type="journal article" date="2022" name="Sci. Total Environ.">
        <title>Prevalence, transmission, and molecular epidemiology of tet(X)-positive bacteria among humans, animals, and environmental niches in China: An epidemiological, and genomic-based study.</title>
        <authorList>
            <person name="Dong N."/>
            <person name="Zeng Y."/>
            <person name="Cai C."/>
            <person name="Sun C."/>
            <person name="Lu J."/>
            <person name="Liu C."/>
            <person name="Zhou H."/>
            <person name="Sun Q."/>
            <person name="Shu L."/>
            <person name="Wang H."/>
            <person name="Wang Y."/>
            <person name="Wang S."/>
            <person name="Wu C."/>
            <person name="Chan E.W."/>
            <person name="Chen G."/>
            <person name="Shen Z."/>
            <person name="Chen S."/>
            <person name="Zhang R."/>
        </authorList>
    </citation>
    <scope>NUCLEOTIDE SEQUENCE</scope>
    <source>
        <strain evidence="1">R655-4</strain>
    </source>
</reference>
<protein>
    <submittedName>
        <fullName evidence="1">EcsC family protein</fullName>
    </submittedName>
</protein>
<dbReference type="AlphaFoldDB" id="A0AAJ1QB82"/>
<dbReference type="InterPro" id="IPR024787">
    <property type="entry name" value="EcsC"/>
</dbReference>
<gene>
    <name evidence="1" type="ORF">HX001_00190</name>
</gene>
<dbReference type="Pfam" id="PF12787">
    <property type="entry name" value="EcsC"/>
    <property type="match status" value="1"/>
</dbReference>
<name>A0AAJ1QB82_9FLAO</name>
<reference evidence="1" key="1">
    <citation type="submission" date="2020-06" db="EMBL/GenBank/DDBJ databases">
        <authorList>
            <person name="Dong N."/>
        </authorList>
    </citation>
    <scope>NUCLEOTIDE SEQUENCE</scope>
    <source>
        <strain evidence="1">R655-4</strain>
    </source>
</reference>
<sequence>MTSKVPKLNEENISKVLDFAYEKATTGFLNFDSAEELANSYIAKNKTGDKDEIVKSLIRWQNSKSFTSGFLAGLPGLAFMPVTLPANFTSVLIIQLRMIAAIAHIGGHDLKSDQVRTFVFMCLTGNGATELVKKVGVDLGQRVTKNVIQSISGKTLTEINKRVGFRLLTKFGETGVVNIGKAIPIVGGIVGGSFDIFTTNTVGKVARKVFIDKTDETKEKSIQNTQLKLH</sequence>
<evidence type="ECO:0000313" key="1">
    <source>
        <dbReference type="EMBL" id="MDM1070904.1"/>
    </source>
</evidence>
<dbReference type="Proteomes" id="UP001170959">
    <property type="component" value="Unassembled WGS sequence"/>
</dbReference>
<dbReference type="EMBL" id="JACAGJ010000001">
    <property type="protein sequence ID" value="MDM1070904.1"/>
    <property type="molecule type" value="Genomic_DNA"/>
</dbReference>
<accession>A0AAJ1QB82</accession>
<organism evidence="1 2">
    <name type="scientific">Empedobacter brevis</name>
    <dbReference type="NCBI Taxonomy" id="247"/>
    <lineage>
        <taxon>Bacteria</taxon>
        <taxon>Pseudomonadati</taxon>
        <taxon>Bacteroidota</taxon>
        <taxon>Flavobacteriia</taxon>
        <taxon>Flavobacteriales</taxon>
        <taxon>Weeksellaceae</taxon>
        <taxon>Empedobacter</taxon>
    </lineage>
</organism>